<name>A0A401UE89_9BACT</name>
<proteinExistence type="predicted"/>
<dbReference type="Pfam" id="PF05621">
    <property type="entry name" value="TniB"/>
    <property type="match status" value="1"/>
</dbReference>
<accession>A0A401UE89</accession>
<dbReference type="InterPro" id="IPR027417">
    <property type="entry name" value="P-loop_NTPase"/>
</dbReference>
<organism evidence="1 2">
    <name type="scientific">Chryseotalea sanaruensis</name>
    <dbReference type="NCBI Taxonomy" id="2482724"/>
    <lineage>
        <taxon>Bacteria</taxon>
        <taxon>Pseudomonadati</taxon>
        <taxon>Bacteroidota</taxon>
        <taxon>Cytophagia</taxon>
        <taxon>Cytophagales</taxon>
        <taxon>Chryseotaleaceae</taxon>
        <taxon>Chryseotalea</taxon>
    </lineage>
</organism>
<evidence type="ECO:0000313" key="1">
    <source>
        <dbReference type="EMBL" id="GCC53225.1"/>
    </source>
</evidence>
<dbReference type="InterPro" id="IPR008868">
    <property type="entry name" value="TniB"/>
</dbReference>
<dbReference type="OrthoDB" id="14765at2"/>
<dbReference type="Gene3D" id="3.40.50.300">
    <property type="entry name" value="P-loop containing nucleotide triphosphate hydrolases"/>
    <property type="match status" value="1"/>
</dbReference>
<reference evidence="1 2" key="1">
    <citation type="submission" date="2018-11" db="EMBL/GenBank/DDBJ databases">
        <title>Chryseotalea sanarue gen. nov., sp., nov., a member of the family Cytophagaceae, isolated from a brackish lake in Hamamatsu Japan.</title>
        <authorList>
            <person name="Maejima Y."/>
            <person name="Iino T."/>
            <person name="Muraguchi Y."/>
            <person name="Fukuda K."/>
            <person name="Ohkuma M."/>
            <person name="Moriuchi R."/>
            <person name="Dohra H."/>
            <person name="Kimbara K."/>
            <person name="Shintani M."/>
        </authorList>
    </citation>
    <scope>NUCLEOTIDE SEQUENCE [LARGE SCALE GENOMIC DNA]</scope>
    <source>
        <strain evidence="1 2">Ys</strain>
    </source>
</reference>
<evidence type="ECO:0008006" key="3">
    <source>
        <dbReference type="Google" id="ProtNLM"/>
    </source>
</evidence>
<sequence>MPNSTETRIKFIQKDGWIGYELAKKILDRVKEMVERPRNSRMHSLLVIGSTDNGKTSIRKRIEEIYKRYPDDKGRVIWPVVSIQMPPNPTELSFINAIIKGMLQPCYYGKPHMALEEAIELLISHKVRLLMIDEVHHIIRLTPAKQRIIMDLIKFISNEAELPFVAFGTEEATNIFSYDPQLKNRFKKMEIPRWQADSNFLRLMFSFISVLPLKQPSLLTTNPKAPDAADIELAEAILDKTNGTIGEISMVIRNSAIVAIRDKEEKITKKIVLELEFESSETPVM</sequence>
<dbReference type="AlphaFoldDB" id="A0A401UE89"/>
<dbReference type="EMBL" id="BHXQ01000007">
    <property type="protein sequence ID" value="GCC53225.1"/>
    <property type="molecule type" value="Genomic_DNA"/>
</dbReference>
<dbReference type="Proteomes" id="UP000288227">
    <property type="component" value="Unassembled WGS sequence"/>
</dbReference>
<gene>
    <name evidence="1" type="ORF">SanaruYs_34680</name>
</gene>
<protein>
    <recommendedName>
        <fullName evidence="3">Transposase</fullName>
    </recommendedName>
</protein>
<comment type="caution">
    <text evidence="1">The sequence shown here is derived from an EMBL/GenBank/DDBJ whole genome shotgun (WGS) entry which is preliminary data.</text>
</comment>
<dbReference type="SUPFAM" id="SSF52540">
    <property type="entry name" value="P-loop containing nucleoside triphosphate hydrolases"/>
    <property type="match status" value="1"/>
</dbReference>
<evidence type="ECO:0000313" key="2">
    <source>
        <dbReference type="Proteomes" id="UP000288227"/>
    </source>
</evidence>
<keyword evidence="2" id="KW-1185">Reference proteome</keyword>